<dbReference type="Pfam" id="PF02798">
    <property type="entry name" value="GST_N"/>
    <property type="match status" value="1"/>
</dbReference>
<dbReference type="PANTHER" id="PTHR43900">
    <property type="entry name" value="GLUTATHIONE S-TRANSFERASE RHO"/>
    <property type="match status" value="1"/>
</dbReference>
<dbReference type="GO" id="GO:0043295">
    <property type="term" value="F:glutathione binding"/>
    <property type="evidence" value="ECO:0007669"/>
    <property type="project" value="TreeGrafter"/>
</dbReference>
<feature type="domain" description="GST C-terminal" evidence="6">
    <location>
        <begin position="55"/>
        <end position="182"/>
    </location>
</feature>
<dbReference type="Gene3D" id="1.20.1050.10">
    <property type="match status" value="1"/>
</dbReference>
<evidence type="ECO:0000256" key="4">
    <source>
        <dbReference type="ARBA" id="ARBA00047960"/>
    </source>
</evidence>
<evidence type="ECO:0000313" key="7">
    <source>
        <dbReference type="EMBL" id="KAF6135972.1"/>
    </source>
</evidence>
<dbReference type="CDD" id="cd03187">
    <property type="entry name" value="GST_C_Phi"/>
    <property type="match status" value="1"/>
</dbReference>
<organism evidence="7 8">
    <name type="scientific">Kingdonia uniflora</name>
    <dbReference type="NCBI Taxonomy" id="39325"/>
    <lineage>
        <taxon>Eukaryota</taxon>
        <taxon>Viridiplantae</taxon>
        <taxon>Streptophyta</taxon>
        <taxon>Embryophyta</taxon>
        <taxon>Tracheophyta</taxon>
        <taxon>Spermatophyta</taxon>
        <taxon>Magnoliopsida</taxon>
        <taxon>Ranunculales</taxon>
        <taxon>Circaeasteraceae</taxon>
        <taxon>Kingdonia</taxon>
    </lineage>
</organism>
<keyword evidence="3" id="KW-0808">Transferase</keyword>
<dbReference type="Pfam" id="PF00043">
    <property type="entry name" value="GST_C"/>
    <property type="match status" value="1"/>
</dbReference>
<dbReference type="GO" id="GO:0006749">
    <property type="term" value="P:glutathione metabolic process"/>
    <property type="evidence" value="ECO:0007669"/>
    <property type="project" value="TreeGrafter"/>
</dbReference>
<dbReference type="PANTHER" id="PTHR43900:SF47">
    <property type="entry name" value="GLUTATHIONE S-TRANSFERASE F6-RELATED"/>
    <property type="match status" value="1"/>
</dbReference>
<comment type="catalytic activity">
    <reaction evidence="4">
        <text>RX + glutathione = an S-substituted glutathione + a halide anion + H(+)</text>
        <dbReference type="Rhea" id="RHEA:16437"/>
        <dbReference type="ChEBI" id="CHEBI:15378"/>
        <dbReference type="ChEBI" id="CHEBI:16042"/>
        <dbReference type="ChEBI" id="CHEBI:17792"/>
        <dbReference type="ChEBI" id="CHEBI:57925"/>
        <dbReference type="ChEBI" id="CHEBI:90779"/>
        <dbReference type="EC" id="2.5.1.18"/>
    </reaction>
</comment>
<evidence type="ECO:0000256" key="1">
    <source>
        <dbReference type="ARBA" id="ARBA00010128"/>
    </source>
</evidence>
<dbReference type="SFLD" id="SFLDS00019">
    <property type="entry name" value="Glutathione_Transferase_(cytos"/>
    <property type="match status" value="1"/>
</dbReference>
<dbReference type="SUPFAM" id="SSF52833">
    <property type="entry name" value="Thioredoxin-like"/>
    <property type="match status" value="1"/>
</dbReference>
<dbReference type="OrthoDB" id="422574at2759"/>
<comment type="similarity">
    <text evidence="1">Belongs to the GST superfamily. Phi family.</text>
</comment>
<dbReference type="EMBL" id="JACGCM010002768">
    <property type="protein sequence ID" value="KAF6135972.1"/>
    <property type="molecule type" value="Genomic_DNA"/>
</dbReference>
<evidence type="ECO:0000259" key="5">
    <source>
        <dbReference type="PROSITE" id="PS50404"/>
    </source>
</evidence>
<protein>
    <recommendedName>
        <fullName evidence="2">glutathione transferase</fullName>
        <ecNumber evidence="2">2.5.1.18</ecNumber>
    </recommendedName>
</protein>
<dbReference type="InterPro" id="IPR034347">
    <property type="entry name" value="GST_Phi_C"/>
</dbReference>
<sequence length="182" mass="20743">METIVDVFQSVMARKPFGQVPAAEDGDLKLFKSRAITRYIVHEYAKNGTPLIYDTVKKIVPLSIWLEVEAHRFNPPAYKLIWELVAKPNFGLAADPAIILENEAKLAEVLDIYEARLSQSKYLGGDSVTVVDLHHLPEIIYLMDTQVKKIFEACPHFFAWCTDILARPSWSKVLELHKDANY</sequence>
<dbReference type="InterPro" id="IPR036249">
    <property type="entry name" value="Thioredoxin-like_sf"/>
</dbReference>
<dbReference type="InterPro" id="IPR036282">
    <property type="entry name" value="Glutathione-S-Trfase_C_sf"/>
</dbReference>
<proteinExistence type="inferred from homology"/>
<dbReference type="GO" id="GO:0004364">
    <property type="term" value="F:glutathione transferase activity"/>
    <property type="evidence" value="ECO:0007669"/>
    <property type="project" value="UniProtKB-EC"/>
</dbReference>
<dbReference type="InterPro" id="IPR004046">
    <property type="entry name" value="GST_C"/>
</dbReference>
<name>A0A7J7L083_9MAGN</name>
<reference evidence="7 8" key="1">
    <citation type="journal article" date="2020" name="IScience">
        <title>Genome Sequencing of the Endangered Kingdonia uniflora (Circaeasteraceae, Ranunculales) Reveals Potential Mechanisms of Evolutionary Specialization.</title>
        <authorList>
            <person name="Sun Y."/>
            <person name="Deng T."/>
            <person name="Zhang A."/>
            <person name="Moore M.J."/>
            <person name="Landis J.B."/>
            <person name="Lin N."/>
            <person name="Zhang H."/>
            <person name="Zhang X."/>
            <person name="Huang J."/>
            <person name="Zhang X."/>
            <person name="Sun H."/>
            <person name="Wang H."/>
        </authorList>
    </citation>
    <scope>NUCLEOTIDE SEQUENCE [LARGE SCALE GENOMIC DNA]</scope>
    <source>
        <strain evidence="7">TB1705</strain>
        <tissue evidence="7">Leaf</tissue>
    </source>
</reference>
<feature type="domain" description="GST N-terminal" evidence="5">
    <location>
        <begin position="1"/>
        <end position="48"/>
    </location>
</feature>
<gene>
    <name evidence="7" type="ORF">GIB67_006864</name>
</gene>
<evidence type="ECO:0000259" key="6">
    <source>
        <dbReference type="PROSITE" id="PS50405"/>
    </source>
</evidence>
<accession>A0A7J7L083</accession>
<dbReference type="SUPFAM" id="SSF47616">
    <property type="entry name" value="GST C-terminal domain-like"/>
    <property type="match status" value="1"/>
</dbReference>
<dbReference type="InterPro" id="IPR010987">
    <property type="entry name" value="Glutathione-S-Trfase_C-like"/>
</dbReference>
<dbReference type="InterPro" id="IPR040079">
    <property type="entry name" value="Glutathione_S-Trfase"/>
</dbReference>
<keyword evidence="8" id="KW-1185">Reference proteome</keyword>
<evidence type="ECO:0000313" key="8">
    <source>
        <dbReference type="Proteomes" id="UP000541444"/>
    </source>
</evidence>
<dbReference type="GO" id="GO:0009636">
    <property type="term" value="P:response to toxic substance"/>
    <property type="evidence" value="ECO:0007669"/>
    <property type="project" value="UniProtKB-ARBA"/>
</dbReference>
<dbReference type="FunFam" id="1.20.1050.10:FF:000004">
    <property type="entry name" value="Glutathione S-transferase F2"/>
    <property type="match status" value="1"/>
</dbReference>
<dbReference type="Gene3D" id="3.40.30.10">
    <property type="entry name" value="Glutaredoxin"/>
    <property type="match status" value="1"/>
</dbReference>
<dbReference type="InterPro" id="IPR004045">
    <property type="entry name" value="Glutathione_S-Trfase_N"/>
</dbReference>
<evidence type="ECO:0000256" key="2">
    <source>
        <dbReference type="ARBA" id="ARBA00012452"/>
    </source>
</evidence>
<dbReference type="GO" id="GO:0005737">
    <property type="term" value="C:cytoplasm"/>
    <property type="evidence" value="ECO:0007669"/>
    <property type="project" value="TreeGrafter"/>
</dbReference>
<dbReference type="PROSITE" id="PS50405">
    <property type="entry name" value="GST_CTER"/>
    <property type="match status" value="1"/>
</dbReference>
<dbReference type="Proteomes" id="UP000541444">
    <property type="component" value="Unassembled WGS sequence"/>
</dbReference>
<dbReference type="PROSITE" id="PS50404">
    <property type="entry name" value="GST_NTER"/>
    <property type="match status" value="1"/>
</dbReference>
<comment type="caution">
    <text evidence="7">The sequence shown here is derived from an EMBL/GenBank/DDBJ whole genome shotgun (WGS) entry which is preliminary data.</text>
</comment>
<dbReference type="AlphaFoldDB" id="A0A7J7L083"/>
<dbReference type="EC" id="2.5.1.18" evidence="2"/>
<evidence type="ECO:0000256" key="3">
    <source>
        <dbReference type="ARBA" id="ARBA00022679"/>
    </source>
</evidence>